<evidence type="ECO:0000313" key="5">
    <source>
        <dbReference type="EMBL" id="SLN74386.1"/>
    </source>
</evidence>
<dbReference type="AlphaFoldDB" id="A0A1Y5U1D0"/>
<proteinExistence type="inferred from homology"/>
<dbReference type="Proteomes" id="UP000193200">
    <property type="component" value="Unassembled WGS sequence"/>
</dbReference>
<evidence type="ECO:0000313" key="6">
    <source>
        <dbReference type="Proteomes" id="UP000193200"/>
    </source>
</evidence>
<sequence length="262" mass="27496">MPQADRSPRPDAGNVLVTGGAARIGRAIAIALAADGWSVALHCNRSRAAAEATVAEIEKSGGRAAVVLADLADPGALAGLVPAAARAIGPLTALVNNASVFERDEIDDLTEESWQRHIDVNLKAPLFLAQAFAAQRPAGRPGNIINLTDQRVFRLTPHFVSYTVSKVGLHALTQTLAMALAPDIRVNAIAPGPTLASTRQSAAQFEKQRRSTPLRRGADPEDIAAGIRYILAAGSMTGQTIALDGGQHLPWPPPNGQEAHDE</sequence>
<dbReference type="InterPro" id="IPR002347">
    <property type="entry name" value="SDR_fam"/>
</dbReference>
<dbReference type="PANTHER" id="PTHR43639">
    <property type="entry name" value="OXIDOREDUCTASE, SHORT-CHAIN DEHYDROGENASE/REDUCTASE FAMILY (AFU_ORTHOLOGUE AFUA_5G02870)"/>
    <property type="match status" value="1"/>
</dbReference>
<dbReference type="PRINTS" id="PR00080">
    <property type="entry name" value="SDRFAMILY"/>
</dbReference>
<dbReference type="InParanoid" id="A0A1Y5U1D0"/>
<evidence type="ECO:0000256" key="3">
    <source>
        <dbReference type="SAM" id="MobiDB-lite"/>
    </source>
</evidence>
<dbReference type="Gene3D" id="3.40.50.720">
    <property type="entry name" value="NAD(P)-binding Rossmann-like Domain"/>
    <property type="match status" value="1"/>
</dbReference>
<feature type="domain" description="Ketoreductase" evidence="4">
    <location>
        <begin position="13"/>
        <end position="187"/>
    </location>
</feature>
<dbReference type="InterPro" id="IPR020904">
    <property type="entry name" value="Sc_DH/Rdtase_CS"/>
</dbReference>
<feature type="region of interest" description="Disordered" evidence="3">
    <location>
        <begin position="243"/>
        <end position="262"/>
    </location>
</feature>
<accession>A0A1Y5U1D0</accession>
<evidence type="ECO:0000259" key="4">
    <source>
        <dbReference type="SMART" id="SM00822"/>
    </source>
</evidence>
<dbReference type="InterPro" id="IPR036291">
    <property type="entry name" value="NAD(P)-bd_dom_sf"/>
</dbReference>
<comment type="similarity">
    <text evidence="1">Belongs to the short-chain dehydrogenases/reductases (SDR) family.</text>
</comment>
<organism evidence="5 6">
    <name type="scientific">Oceanibacterium hippocampi</name>
    <dbReference type="NCBI Taxonomy" id="745714"/>
    <lineage>
        <taxon>Bacteria</taxon>
        <taxon>Pseudomonadati</taxon>
        <taxon>Pseudomonadota</taxon>
        <taxon>Alphaproteobacteria</taxon>
        <taxon>Sneathiellales</taxon>
        <taxon>Sneathiellaceae</taxon>
        <taxon>Oceanibacterium</taxon>
    </lineage>
</organism>
<feature type="region of interest" description="Disordered" evidence="3">
    <location>
        <begin position="197"/>
        <end position="218"/>
    </location>
</feature>
<dbReference type="NCBIfam" id="NF006597">
    <property type="entry name" value="PRK09134.1"/>
    <property type="match status" value="1"/>
</dbReference>
<dbReference type="PANTHER" id="PTHR43639:SF1">
    <property type="entry name" value="SHORT-CHAIN DEHYDROGENASE_REDUCTASE FAMILY PROTEIN"/>
    <property type="match status" value="1"/>
</dbReference>
<dbReference type="EC" id="1.1.1.100" evidence="5"/>
<dbReference type="PROSITE" id="PS00061">
    <property type="entry name" value="ADH_SHORT"/>
    <property type="match status" value="1"/>
</dbReference>
<dbReference type="SMART" id="SM00822">
    <property type="entry name" value="PKS_KR"/>
    <property type="match status" value="1"/>
</dbReference>
<dbReference type="Pfam" id="PF13561">
    <property type="entry name" value="adh_short_C2"/>
    <property type="match status" value="1"/>
</dbReference>
<dbReference type="GO" id="GO:0004316">
    <property type="term" value="F:3-oxoacyl-[acyl-carrier-protein] reductase (NADPH) activity"/>
    <property type="evidence" value="ECO:0007669"/>
    <property type="project" value="UniProtKB-EC"/>
</dbReference>
<evidence type="ECO:0000256" key="2">
    <source>
        <dbReference type="ARBA" id="ARBA00023002"/>
    </source>
</evidence>
<gene>
    <name evidence="5" type="primary">fabG_20</name>
    <name evidence="5" type="ORF">OCH7691_03744</name>
</gene>
<evidence type="ECO:0000256" key="1">
    <source>
        <dbReference type="ARBA" id="ARBA00006484"/>
    </source>
</evidence>
<keyword evidence="6" id="KW-1185">Reference proteome</keyword>
<dbReference type="EMBL" id="FWFR01000003">
    <property type="protein sequence ID" value="SLN74386.1"/>
    <property type="molecule type" value="Genomic_DNA"/>
</dbReference>
<dbReference type="SUPFAM" id="SSF51735">
    <property type="entry name" value="NAD(P)-binding Rossmann-fold domains"/>
    <property type="match status" value="1"/>
</dbReference>
<reference evidence="5 6" key="1">
    <citation type="submission" date="2017-03" db="EMBL/GenBank/DDBJ databases">
        <authorList>
            <person name="Afonso C.L."/>
            <person name="Miller P.J."/>
            <person name="Scott M.A."/>
            <person name="Spackman E."/>
            <person name="Goraichik I."/>
            <person name="Dimitrov K.M."/>
            <person name="Suarez D.L."/>
            <person name="Swayne D.E."/>
        </authorList>
    </citation>
    <scope>NUCLEOTIDE SEQUENCE [LARGE SCALE GENOMIC DNA]</scope>
    <source>
        <strain evidence="5 6">CECT 7691</strain>
    </source>
</reference>
<dbReference type="PRINTS" id="PR00081">
    <property type="entry name" value="GDHRDH"/>
</dbReference>
<dbReference type="InterPro" id="IPR057326">
    <property type="entry name" value="KR_dom"/>
</dbReference>
<protein>
    <submittedName>
        <fullName evidence="5">3-oxoacyl-[acyl-carrier-protein] reductase FabG</fullName>
        <ecNumber evidence="5">1.1.1.100</ecNumber>
    </submittedName>
</protein>
<keyword evidence="2 5" id="KW-0560">Oxidoreductase</keyword>
<dbReference type="OrthoDB" id="9786360at2"/>
<name>A0A1Y5U1D0_9PROT</name>